<sequence length="2941" mass="332179">MWSSIRFSNNPSCMALCIHRLHRQKDGDPLNPGDKRSIALINVGLKLVCKVLQMRIKQFVEANNLLSYEQAGFRKREECVGQVVSLVDIIQRRQNAGINTHVLFIDIQKAFDTVPVGALLWKLQNMGFPRRTLAFLKALYTSSSARARAGSLLSDPFPVQRGVRQGCPLSGLLFNLFINDILDDVAPITVPGLPRDTNPIRGLMYADDVAVFADSEQSLLAASTAIEQWANRWEMQFGVAKCGIISFTGHLAPRLDNPLDIRLHGQLVSRVESYKYLGVLIDSKLDHSAWLKQKRSALEHTISALHPVLANHQLTVNYRSRIFSAVVMGKAYYGLELVGGNKSHLAPLQTTINKGIRLFTGARLSTAIGPLLVETGIGSLLTRSLVSRVRLLERSVTKRTPINAICSGTDNDVFTLNVQGQLVRSQRWFWSRRTKQLYRNRYWLTPQVRPKTVKQRHLFALMETLRTCGDSASLQKYVTRQLLDTSGFFKDLSFDQSRAHGTRYLMLARMDALWTARKAIQIGILVDTHPFSVDHCILCDQQLLSTSIAHLVVECEQVTGHRIQSGLVPAISSTAILCLNWDRTRFGSCCESGEMAAVELARIFLDLKTKTEDGRSRAAGELRDYVSATSREAAVDVFAKFNNELYKRIFELISSPENNDKIAGIIAIDRLIDLESGDENTSKVSRFANYLHNILPGTDPQITILATKALGRLANPVGALSTDFVEVEIKRAFEWLQGERTDLRRFSAVLVLKELTANASSIVYSFVPQTLDLMWYALRDPKIFIREAAAEALSECLTLVQAREAQSKRHLYKIIFEECQKGFKMASADSVHGSLLAVKEILTHTAKFMDGGRYSEMCETVMKFKEHKDIMIRRTVMSVISNLAQFDPEQFVDMHLLSAMSHLLAQLRKERERSIAFIAVGRVAIAVCRNIAPYLDTILTCIREALVVKVKNRLQIDSSPFQCIGMLAIAVGPALTKHMHELLDCMFSNGLTEPLRQALEDISHHIPPLLPTIQGRLLDAISSVLCNRIYLTGQFPSRIIVSSGVRDTTMLEVRDNDAVILALTTLGSFELDYSSMHDLIIECADTYFEDESVDVRKAAAVACSHILARHPMRYQSFHSSTTLVHDLLGKMLAVGITDPDSSIRHAVLSSFDESLDYILAKPENVKSLLIAMNDEVFIIREITISRIGRLAPYNPTFIMPFLRNLLIKLLTELEYAASSRHKEESARLLGLLFASTHSLVEPYVEPILKVLLTKARDTSPGVSSRVLTSIGELAYLGCEELTPYLDDLMSIILETLQDQSSSSKREAAIRTLSRITSRTGWVIEPFIKYPNLLNLLIVILKGEQNPSIRRETVKAVGVLGALDPYRHKIASRLTDPATGTAADSVMSTNISPSSDEYYPAIATIALMKVLRDPSLSIHHAAVVNAIMLMFRTLGLKCVSLLPQIMPPLLAVLRSCQHNSLDGYFQNLGTLVSIVRLSLRSYVGEIIALVQERWSVSANIQNAALALIEQIALALEGDFKIYLPTLLPQLLQILDTDVSEKRQISTRLFNALSYFGHNLEEYLHLVIPAIIKVIERSDQPLILRRQAIQLVIRLARKLTLQQQSSRLIHSLMRILKSSSIELHSVAIDALCRIARQMREDFIIFIPVIAKILTRSHIQHQRYEIIVSKLLHNEQLPDDDGPDMDEGFGDAGAVDTQVEVSAKKLPFNQQQLKKAWEVSQRSTKDDWNEWIRRFGVELLKESPSHALRACASLASSYPVLARELFNPAFVSCWGELYDQFQDELVKSLETALTSPNIPPETLQTLLNLAEFMEHDDKALPIDIRTLGLYAAKCHAYAKALHYKELEFISEPLTNTIEALISINNQLQQPDSAIGVLTHAQQNHNVELKESWYEKLNRWEDGLAAYERKQAEDPSSVEALLGRMRCLHNLGEWESLSELAQERWNDSRTDVKKAMASLAAAAAWGLGQWDAMDEYILMMKQDSHDSVFFRAILALHHNLYPQALCYIEKTRSLLDVELPAIVSESYSRAYNTVVRIQMLAELEEIILYKQAYDQPNTLAFIRKMWMTRIKGCKRSVEVWQRILKVRALVVAPKDDAEIWIKFASLCRKSGRLRLSCKSLSILLKEPSKDLKCLSLDNDPPIVVYSCLKHLWAAGNRDEAYSQMKYFSSVLAKKLGLTVPFSQITTAAMPVVTDVNRSELLSRLARCYLKLGDWTLALKEELNEAIIPEILASYLAATQCDKSWYKAWHAWALANFEVLAYQEKQHDEIPTSVLVAHAVPSIQGFFRSIALSTGSSLQDTLRLLTLWFKYGYHHDVNIAMGEGFGTVTVDTWLDVIPQLIARIHATSSNVRRLIHQLLSAVGKEHPQALVYSLTVASKSQSDARQRSALAILDKMRVHSDNLVEQALLVSQELIRVAILWPEMWHEGLEEASRLYFGEHNVDGMIATLEPLHHMLERGPETFREVAFMQAFGRDLAEAYDWSKKYSRTLHSDDLNQAWDLYYQVFKKVSKLLPQLNSLEMQYVSPKLLKAQDFDLAIPGSYRSGDPVVRIASFLPTLTVMASKQRPRRINIGGSDGKEYQYLLKGHEDLRQDERVMQLFGLVNTLLNVDSETFKRHLAIHRYPVIPLSPNSGLIGWVPHCDTLHTLIRDYRDSRKILLNIEQRLMLQMAPDYVTLSLLQKVEAFDYALENTTGQDLYKVLWLKSKNSEVWLDRRTNYTRSLAVMSMVGYILGLGDRHPSNLMLDRFTGKVIHIDFGDCFEVAMHRDKFPERIPFRLTRMLIHAMEVSGIEGTFRITSEHVMRVLRDNKDSLMAVLEAFVYDPLINWRLMTHTSPKEDGKHFRQHNMDHDLVDGDRGSTNALNSRKLQRNKNENDIVSVSDELENKPEGMNARALTVISRVSNKLTGRDFKPTVTLDVPLQVQKLILQATSFENLCQCYAGWCASW</sequence>
<evidence type="ECO:0000259" key="13">
    <source>
        <dbReference type="PROSITE" id="PS51190"/>
    </source>
</evidence>
<feature type="domain" description="Reverse transcriptase" evidence="11">
    <location>
        <begin position="1"/>
        <end position="281"/>
    </location>
</feature>
<dbReference type="InterPro" id="IPR003151">
    <property type="entry name" value="PIK-rel_kinase_FAT"/>
</dbReference>
<dbReference type="InterPro" id="IPR036738">
    <property type="entry name" value="FRB_sf"/>
</dbReference>
<proteinExistence type="inferred from homology"/>
<dbReference type="SMART" id="SM01346">
    <property type="entry name" value="DUF3385"/>
    <property type="match status" value="1"/>
</dbReference>
<dbReference type="Gene3D" id="1.25.40.10">
    <property type="entry name" value="Tetratricopeptide repeat domain"/>
    <property type="match status" value="1"/>
</dbReference>
<feature type="domain" description="PI3K/PI4K catalytic" evidence="10">
    <location>
        <begin position="2549"/>
        <end position="2862"/>
    </location>
</feature>
<comment type="catalytic activity">
    <reaction evidence="7 9">
        <text>L-threonyl-[protein] + ATP = O-phospho-L-threonyl-[protein] + ADP + H(+)</text>
        <dbReference type="Rhea" id="RHEA:46608"/>
        <dbReference type="Rhea" id="RHEA-COMP:11060"/>
        <dbReference type="Rhea" id="RHEA-COMP:11605"/>
        <dbReference type="ChEBI" id="CHEBI:15378"/>
        <dbReference type="ChEBI" id="CHEBI:30013"/>
        <dbReference type="ChEBI" id="CHEBI:30616"/>
        <dbReference type="ChEBI" id="CHEBI:61977"/>
        <dbReference type="ChEBI" id="CHEBI:456216"/>
        <dbReference type="EC" id="2.7.11.1"/>
    </reaction>
</comment>
<dbReference type="InterPro" id="IPR011990">
    <property type="entry name" value="TPR-like_helical_dom_sf"/>
</dbReference>
<dbReference type="Pfam" id="PF00454">
    <property type="entry name" value="PI3_PI4_kinase"/>
    <property type="match status" value="1"/>
</dbReference>
<dbReference type="InterPro" id="IPR043502">
    <property type="entry name" value="DNA/RNA_pol_sf"/>
</dbReference>
<reference evidence="14 15" key="1">
    <citation type="submission" date="2021-02" db="EMBL/GenBank/DDBJ databases">
        <title>Variation within the Batrachochytrium salamandrivorans European outbreak.</title>
        <authorList>
            <person name="Kelly M."/>
            <person name="Pasmans F."/>
            <person name="Shea T.P."/>
            <person name="Munoz J.F."/>
            <person name="Carranza S."/>
            <person name="Cuomo C.A."/>
            <person name="Martel A."/>
        </authorList>
    </citation>
    <scope>NUCLEOTIDE SEQUENCE [LARGE SCALE GENOMIC DNA]</scope>
    <source>
        <strain evidence="14 15">AMFP18/2</strain>
    </source>
</reference>
<dbReference type="SMART" id="SM00146">
    <property type="entry name" value="PI3Kc"/>
    <property type="match status" value="1"/>
</dbReference>
<dbReference type="InterPro" id="IPR024585">
    <property type="entry name" value="mTOR_dom"/>
</dbReference>
<dbReference type="InterPro" id="IPR000403">
    <property type="entry name" value="PI3/4_kinase_cat_dom"/>
</dbReference>
<dbReference type="SMART" id="SM01343">
    <property type="entry name" value="FATC"/>
    <property type="match status" value="1"/>
</dbReference>
<dbReference type="InterPro" id="IPR057564">
    <property type="entry name" value="HEAT_ATR"/>
</dbReference>
<accession>A0ABQ8FG11</accession>
<dbReference type="Pfam" id="PF23593">
    <property type="entry name" value="HEAT_ATR"/>
    <property type="match status" value="1"/>
</dbReference>
<evidence type="ECO:0000256" key="3">
    <source>
        <dbReference type="ARBA" id="ARBA00022737"/>
    </source>
</evidence>
<dbReference type="PANTHER" id="PTHR11139">
    <property type="entry name" value="ATAXIA TELANGIECTASIA MUTATED ATM -RELATED"/>
    <property type="match status" value="1"/>
</dbReference>
<evidence type="ECO:0000259" key="11">
    <source>
        <dbReference type="PROSITE" id="PS50878"/>
    </source>
</evidence>
<evidence type="ECO:0000256" key="5">
    <source>
        <dbReference type="ARBA" id="ARBA00022777"/>
    </source>
</evidence>
<dbReference type="Pfam" id="PF02259">
    <property type="entry name" value="FAT"/>
    <property type="match status" value="1"/>
</dbReference>
<dbReference type="PROSITE" id="PS51189">
    <property type="entry name" value="FAT"/>
    <property type="match status" value="1"/>
</dbReference>
<gene>
    <name evidence="14" type="ORF">BASA50_005363</name>
</gene>
<dbReference type="InterPro" id="IPR011009">
    <property type="entry name" value="Kinase-like_dom_sf"/>
</dbReference>
<evidence type="ECO:0000256" key="2">
    <source>
        <dbReference type="ARBA" id="ARBA00022679"/>
    </source>
</evidence>
<dbReference type="InterPro" id="IPR016024">
    <property type="entry name" value="ARM-type_fold"/>
</dbReference>
<dbReference type="InterPro" id="IPR050517">
    <property type="entry name" value="DDR_Repair_Kinase"/>
</dbReference>
<dbReference type="EMBL" id="JAFCIX010000249">
    <property type="protein sequence ID" value="KAH6596066.1"/>
    <property type="molecule type" value="Genomic_DNA"/>
</dbReference>
<dbReference type="Proteomes" id="UP001648503">
    <property type="component" value="Unassembled WGS sequence"/>
</dbReference>
<dbReference type="PROSITE" id="PS00915">
    <property type="entry name" value="PI3_4_KINASE_1"/>
    <property type="match status" value="1"/>
</dbReference>
<protein>
    <recommendedName>
        <fullName evidence="9">Serine/threonine-protein kinase TOR</fullName>
        <ecNumber evidence="9">2.7.11.1</ecNumber>
    </recommendedName>
</protein>
<dbReference type="PROSITE" id="PS50290">
    <property type="entry name" value="PI3_4_KINASE_3"/>
    <property type="match status" value="1"/>
</dbReference>
<evidence type="ECO:0000313" key="14">
    <source>
        <dbReference type="EMBL" id="KAH6596066.1"/>
    </source>
</evidence>
<keyword evidence="2 9" id="KW-0808">Transferase</keyword>
<feature type="domain" description="FAT" evidence="12">
    <location>
        <begin position="1823"/>
        <end position="2375"/>
    </location>
</feature>
<dbReference type="SUPFAM" id="SSF48371">
    <property type="entry name" value="ARM repeat"/>
    <property type="match status" value="1"/>
</dbReference>
<dbReference type="InterPro" id="IPR014009">
    <property type="entry name" value="PIK_FAT"/>
</dbReference>
<dbReference type="EC" id="2.7.11.1" evidence="9"/>
<dbReference type="InterPro" id="IPR003152">
    <property type="entry name" value="FATC_dom"/>
</dbReference>
<keyword evidence="9" id="KW-0723">Serine/threonine-protein kinase</keyword>
<dbReference type="Pfam" id="PF11865">
    <property type="entry name" value="mTOR_dom"/>
    <property type="match status" value="1"/>
</dbReference>
<dbReference type="Gene3D" id="1.10.1070.11">
    <property type="entry name" value="Phosphatidylinositol 3-/4-kinase, catalytic domain"/>
    <property type="match status" value="1"/>
</dbReference>
<dbReference type="InterPro" id="IPR026683">
    <property type="entry name" value="TOR_cat"/>
</dbReference>
<evidence type="ECO:0000256" key="1">
    <source>
        <dbReference type="ARBA" id="ARBA00011031"/>
    </source>
</evidence>
<evidence type="ECO:0000256" key="7">
    <source>
        <dbReference type="ARBA" id="ARBA00047899"/>
    </source>
</evidence>
<dbReference type="Gene3D" id="1.20.120.150">
    <property type="entry name" value="FKBP12-rapamycin binding domain"/>
    <property type="match status" value="1"/>
</dbReference>
<dbReference type="SUPFAM" id="SSF56672">
    <property type="entry name" value="DNA/RNA polymerases"/>
    <property type="match status" value="1"/>
</dbReference>
<evidence type="ECO:0000313" key="15">
    <source>
        <dbReference type="Proteomes" id="UP001648503"/>
    </source>
</evidence>
<dbReference type="InterPro" id="IPR011989">
    <property type="entry name" value="ARM-like"/>
</dbReference>
<dbReference type="InterPro" id="IPR018936">
    <property type="entry name" value="PI3/4_kinase_CS"/>
</dbReference>
<dbReference type="SUPFAM" id="SSF56112">
    <property type="entry name" value="Protein kinase-like (PK-like)"/>
    <property type="match status" value="1"/>
</dbReference>
<keyword evidence="15" id="KW-1185">Reference proteome</keyword>
<evidence type="ECO:0000256" key="4">
    <source>
        <dbReference type="ARBA" id="ARBA00022741"/>
    </source>
</evidence>
<comment type="similarity">
    <text evidence="1 9">Belongs to the PI3/PI4-kinase family.</text>
</comment>
<dbReference type="Pfam" id="PF02260">
    <property type="entry name" value="FATC"/>
    <property type="match status" value="1"/>
</dbReference>
<evidence type="ECO:0000259" key="10">
    <source>
        <dbReference type="PROSITE" id="PS50290"/>
    </source>
</evidence>
<evidence type="ECO:0000256" key="9">
    <source>
        <dbReference type="RuleBase" id="RU364109"/>
    </source>
</evidence>
<dbReference type="InterPro" id="IPR009076">
    <property type="entry name" value="FRB_dom"/>
</dbReference>
<evidence type="ECO:0000256" key="8">
    <source>
        <dbReference type="ARBA" id="ARBA00048679"/>
    </source>
</evidence>
<dbReference type="PANTHER" id="PTHR11139:SF9">
    <property type="entry name" value="SERINE_THREONINE-PROTEIN KINASE MTOR"/>
    <property type="match status" value="1"/>
</dbReference>
<dbReference type="Gene3D" id="1.25.10.10">
    <property type="entry name" value="Leucine-rich Repeat Variant"/>
    <property type="match status" value="4"/>
</dbReference>
<dbReference type="CDD" id="cd05169">
    <property type="entry name" value="PIKKc_TOR"/>
    <property type="match status" value="1"/>
</dbReference>
<dbReference type="PROSITE" id="PS51190">
    <property type="entry name" value="FATC"/>
    <property type="match status" value="1"/>
</dbReference>
<feature type="domain" description="FATC" evidence="13">
    <location>
        <begin position="2909"/>
        <end position="2941"/>
    </location>
</feature>
<keyword evidence="6 9" id="KW-0067">ATP-binding</keyword>
<keyword evidence="3" id="KW-0677">Repeat</keyword>
<dbReference type="InterPro" id="IPR036940">
    <property type="entry name" value="PI3/4_kinase_cat_sf"/>
</dbReference>
<keyword evidence="4 9" id="KW-0547">Nucleotide-binding</keyword>
<comment type="caution">
    <text evidence="14">The sequence shown here is derived from an EMBL/GenBank/DDBJ whole genome shotgun (WGS) entry which is preliminary data.</text>
</comment>
<name>A0ABQ8FG11_9FUNG</name>
<dbReference type="SUPFAM" id="SSF47212">
    <property type="entry name" value="FKBP12-rapamycin-binding domain of FKBP-rapamycin-associated protein (FRAP)"/>
    <property type="match status" value="1"/>
</dbReference>
<dbReference type="Pfam" id="PF08771">
    <property type="entry name" value="FRB_dom"/>
    <property type="match status" value="1"/>
</dbReference>
<evidence type="ECO:0000259" key="12">
    <source>
        <dbReference type="PROSITE" id="PS51189"/>
    </source>
</evidence>
<keyword evidence="5 9" id="KW-0418">Kinase</keyword>
<comment type="catalytic activity">
    <reaction evidence="8">
        <text>L-seryl-[protein] + ATP = O-phospho-L-seryl-[protein] + ADP + H(+)</text>
        <dbReference type="Rhea" id="RHEA:17989"/>
        <dbReference type="Rhea" id="RHEA-COMP:9863"/>
        <dbReference type="Rhea" id="RHEA-COMP:11604"/>
        <dbReference type="ChEBI" id="CHEBI:15378"/>
        <dbReference type="ChEBI" id="CHEBI:29999"/>
        <dbReference type="ChEBI" id="CHEBI:30616"/>
        <dbReference type="ChEBI" id="CHEBI:83421"/>
        <dbReference type="ChEBI" id="CHEBI:456216"/>
        <dbReference type="EC" id="2.7.11.1"/>
    </reaction>
</comment>
<dbReference type="SMART" id="SM01345">
    <property type="entry name" value="Rapamycin_bind"/>
    <property type="match status" value="1"/>
</dbReference>
<evidence type="ECO:0000256" key="6">
    <source>
        <dbReference type="ARBA" id="ARBA00022840"/>
    </source>
</evidence>
<dbReference type="CDD" id="cd01650">
    <property type="entry name" value="RT_nLTR_like"/>
    <property type="match status" value="1"/>
</dbReference>
<dbReference type="InterPro" id="IPR000477">
    <property type="entry name" value="RT_dom"/>
</dbReference>
<dbReference type="Pfam" id="PF00078">
    <property type="entry name" value="RVT_1"/>
    <property type="match status" value="1"/>
</dbReference>
<dbReference type="PROSITE" id="PS50878">
    <property type="entry name" value="RT_POL"/>
    <property type="match status" value="1"/>
</dbReference>
<organism evidence="14 15">
    <name type="scientific">Batrachochytrium salamandrivorans</name>
    <dbReference type="NCBI Taxonomy" id="1357716"/>
    <lineage>
        <taxon>Eukaryota</taxon>
        <taxon>Fungi</taxon>
        <taxon>Fungi incertae sedis</taxon>
        <taxon>Chytridiomycota</taxon>
        <taxon>Chytridiomycota incertae sedis</taxon>
        <taxon>Chytridiomycetes</taxon>
        <taxon>Rhizophydiales</taxon>
        <taxon>Rhizophydiales incertae sedis</taxon>
        <taxon>Batrachochytrium</taxon>
    </lineage>
</organism>
<dbReference type="PROSITE" id="PS00916">
    <property type="entry name" value="PI3_4_KINASE_2"/>
    <property type="match status" value="1"/>
</dbReference>